<dbReference type="Gene3D" id="1.10.10.10">
    <property type="entry name" value="Winged helix-like DNA-binding domain superfamily/Winged helix DNA-binding domain"/>
    <property type="match status" value="2"/>
</dbReference>
<dbReference type="PROSITE" id="PS50995">
    <property type="entry name" value="HTH_MARR_2"/>
    <property type="match status" value="2"/>
</dbReference>
<dbReference type="Pfam" id="PF12802">
    <property type="entry name" value="MarR_2"/>
    <property type="match status" value="2"/>
</dbReference>
<dbReference type="GO" id="GO:0003700">
    <property type="term" value="F:DNA-binding transcription factor activity"/>
    <property type="evidence" value="ECO:0007669"/>
    <property type="project" value="InterPro"/>
</dbReference>
<dbReference type="Proteomes" id="UP000237846">
    <property type="component" value="Unassembled WGS sequence"/>
</dbReference>
<dbReference type="GO" id="GO:0003677">
    <property type="term" value="F:DNA binding"/>
    <property type="evidence" value="ECO:0007669"/>
    <property type="project" value="UniProtKB-KW"/>
</dbReference>
<dbReference type="PANTHER" id="PTHR33164">
    <property type="entry name" value="TRANSCRIPTIONAL REGULATOR, MARR FAMILY"/>
    <property type="match status" value="1"/>
</dbReference>
<dbReference type="InterPro" id="IPR036388">
    <property type="entry name" value="WH-like_DNA-bd_sf"/>
</dbReference>
<dbReference type="PANTHER" id="PTHR33164:SF43">
    <property type="entry name" value="HTH-TYPE TRANSCRIPTIONAL REPRESSOR YETL"/>
    <property type="match status" value="1"/>
</dbReference>
<proteinExistence type="predicted"/>
<organism evidence="3 4">
    <name type="scientific">Allonocardiopsis opalescens</name>
    <dbReference type="NCBI Taxonomy" id="1144618"/>
    <lineage>
        <taxon>Bacteria</taxon>
        <taxon>Bacillati</taxon>
        <taxon>Actinomycetota</taxon>
        <taxon>Actinomycetes</taxon>
        <taxon>Streptosporangiales</taxon>
        <taxon>Allonocardiopsis</taxon>
    </lineage>
</organism>
<gene>
    <name evidence="3" type="ORF">CLV72_102519</name>
</gene>
<keyword evidence="3" id="KW-0238">DNA-binding</keyword>
<dbReference type="SUPFAM" id="SSF46785">
    <property type="entry name" value="Winged helix' DNA-binding domain"/>
    <property type="match status" value="2"/>
</dbReference>
<evidence type="ECO:0000259" key="2">
    <source>
        <dbReference type="PROSITE" id="PS50995"/>
    </source>
</evidence>
<dbReference type="SMART" id="SM00347">
    <property type="entry name" value="HTH_MARR"/>
    <property type="match status" value="2"/>
</dbReference>
<dbReference type="RefSeq" id="WP_106243082.1">
    <property type="nucleotide sequence ID" value="NZ_PVZC01000002.1"/>
</dbReference>
<evidence type="ECO:0000256" key="1">
    <source>
        <dbReference type="SAM" id="MobiDB-lite"/>
    </source>
</evidence>
<accession>A0A2T0QAL6</accession>
<comment type="caution">
    <text evidence="3">The sequence shown here is derived from an EMBL/GenBank/DDBJ whole genome shotgun (WGS) entry which is preliminary data.</text>
</comment>
<reference evidence="3 4" key="1">
    <citation type="submission" date="2018-03" db="EMBL/GenBank/DDBJ databases">
        <title>Genomic Encyclopedia of Archaeal and Bacterial Type Strains, Phase II (KMG-II): from individual species to whole genera.</title>
        <authorList>
            <person name="Goeker M."/>
        </authorList>
    </citation>
    <scope>NUCLEOTIDE SEQUENCE [LARGE SCALE GENOMIC DNA]</scope>
    <source>
        <strain evidence="3 4">DSM 45601</strain>
    </source>
</reference>
<protein>
    <submittedName>
        <fullName evidence="3">DNA-binding MarR family transcriptional regulator</fullName>
    </submittedName>
</protein>
<dbReference type="PRINTS" id="PR00598">
    <property type="entry name" value="HTHMARR"/>
</dbReference>
<feature type="domain" description="HTH marR-type" evidence="2">
    <location>
        <begin position="21"/>
        <end position="152"/>
    </location>
</feature>
<dbReference type="InterPro" id="IPR039422">
    <property type="entry name" value="MarR/SlyA-like"/>
</dbReference>
<feature type="domain" description="HTH marR-type" evidence="2">
    <location>
        <begin position="164"/>
        <end position="296"/>
    </location>
</feature>
<dbReference type="GO" id="GO:0006950">
    <property type="term" value="P:response to stress"/>
    <property type="evidence" value="ECO:0007669"/>
    <property type="project" value="TreeGrafter"/>
</dbReference>
<dbReference type="InterPro" id="IPR036390">
    <property type="entry name" value="WH_DNA-bd_sf"/>
</dbReference>
<sequence length="311" mass="34883">MTELTTHADHSDQRPVPGSLGDYVGYLLRRVFDRQERLRRELLPDGPHPRDYAVLSMLCGDESYSQQRLADLLDVSGTIVVKLIDRLEEQGLVERRRNPGDRRSYILAVTEQGRRARDELAPAVERLEALVTEPLSAAETERLIRLLHALLPPGPTREAVGTAEHRGAFLLLKAYYHFRDRNDAALAGHGIAARHFGALNVLSELEPCPQQRLARRMGIAESVMVQFVDHLESAGLVERARDPADRRRYALRLTERGHTRLTAARAAVAATHHDITAVLGQDGHRELRSLLRRLTDPPPGTEDDETAKRPS</sequence>
<dbReference type="AlphaFoldDB" id="A0A2T0QAL6"/>
<dbReference type="OrthoDB" id="391755at2"/>
<dbReference type="EMBL" id="PVZC01000002">
    <property type="protein sequence ID" value="PRY00887.1"/>
    <property type="molecule type" value="Genomic_DNA"/>
</dbReference>
<evidence type="ECO:0000313" key="3">
    <source>
        <dbReference type="EMBL" id="PRY00887.1"/>
    </source>
</evidence>
<keyword evidence="4" id="KW-1185">Reference proteome</keyword>
<evidence type="ECO:0000313" key="4">
    <source>
        <dbReference type="Proteomes" id="UP000237846"/>
    </source>
</evidence>
<dbReference type="InterPro" id="IPR000835">
    <property type="entry name" value="HTH_MarR-typ"/>
</dbReference>
<feature type="region of interest" description="Disordered" evidence="1">
    <location>
        <begin position="292"/>
        <end position="311"/>
    </location>
</feature>
<name>A0A2T0QAL6_9ACTN</name>